<dbReference type="InterPro" id="IPR023186">
    <property type="entry name" value="IUNH"/>
</dbReference>
<dbReference type="EMBL" id="JBHUME010000009">
    <property type="protein sequence ID" value="MFD2613915.1"/>
    <property type="molecule type" value="Genomic_DNA"/>
</dbReference>
<comment type="caution">
    <text evidence="4">The sequence shown here is derived from an EMBL/GenBank/DDBJ whole genome shotgun (WGS) entry which is preliminary data.</text>
</comment>
<evidence type="ECO:0000256" key="2">
    <source>
        <dbReference type="ARBA" id="ARBA00023295"/>
    </source>
</evidence>
<evidence type="ECO:0000259" key="3">
    <source>
        <dbReference type="Pfam" id="PF01156"/>
    </source>
</evidence>
<dbReference type="SUPFAM" id="SSF53590">
    <property type="entry name" value="Nucleoside hydrolase"/>
    <property type="match status" value="1"/>
</dbReference>
<proteinExistence type="predicted"/>
<reference evidence="5" key="1">
    <citation type="journal article" date="2019" name="Int. J. Syst. Evol. Microbiol.">
        <title>The Global Catalogue of Microorganisms (GCM) 10K type strain sequencing project: providing services to taxonomists for standard genome sequencing and annotation.</title>
        <authorList>
            <consortium name="The Broad Institute Genomics Platform"/>
            <consortium name="The Broad Institute Genome Sequencing Center for Infectious Disease"/>
            <person name="Wu L."/>
            <person name="Ma J."/>
        </authorList>
    </citation>
    <scope>NUCLEOTIDE SEQUENCE [LARGE SCALE GENOMIC DNA]</scope>
    <source>
        <strain evidence="5">KCTC 3950</strain>
    </source>
</reference>
<dbReference type="PANTHER" id="PTHR12304:SF4">
    <property type="entry name" value="URIDINE NUCLEOSIDASE"/>
    <property type="match status" value="1"/>
</dbReference>
<dbReference type="GO" id="GO:0016787">
    <property type="term" value="F:hydrolase activity"/>
    <property type="evidence" value="ECO:0007669"/>
    <property type="project" value="UniProtKB-KW"/>
</dbReference>
<evidence type="ECO:0000256" key="1">
    <source>
        <dbReference type="ARBA" id="ARBA00022801"/>
    </source>
</evidence>
<accession>A0ABW5PGP3</accession>
<evidence type="ECO:0000313" key="4">
    <source>
        <dbReference type="EMBL" id="MFD2613915.1"/>
    </source>
</evidence>
<dbReference type="PANTHER" id="PTHR12304">
    <property type="entry name" value="INOSINE-URIDINE PREFERRING NUCLEOSIDE HYDROLASE"/>
    <property type="match status" value="1"/>
</dbReference>
<dbReference type="Gene3D" id="3.90.245.10">
    <property type="entry name" value="Ribonucleoside hydrolase-like"/>
    <property type="match status" value="1"/>
</dbReference>
<name>A0ABW5PGP3_9BACL</name>
<dbReference type="Pfam" id="PF01156">
    <property type="entry name" value="IU_nuc_hydro"/>
    <property type="match status" value="1"/>
</dbReference>
<evidence type="ECO:0000313" key="5">
    <source>
        <dbReference type="Proteomes" id="UP001597541"/>
    </source>
</evidence>
<dbReference type="RefSeq" id="WP_377604197.1">
    <property type="nucleotide sequence ID" value="NZ_JBHUME010000009.1"/>
</dbReference>
<dbReference type="InterPro" id="IPR036452">
    <property type="entry name" value="Ribo_hydro-like"/>
</dbReference>
<dbReference type="InterPro" id="IPR001910">
    <property type="entry name" value="Inosine/uridine_hydrolase_dom"/>
</dbReference>
<sequence length="308" mass="35142">MPFPKITEQERIQRLEPPAGRKIRAVMDTDTFNEIDDQFAVVYSLLSPERLVMEAFYAAPFYNELSESPGDGMEKSYRELSKILSLMESEVPSYRGSDRYLPGPDTPVDSEAARNLVERARTASPEEPLYVLAIGAITNVASAILLDPSIIRNIVVVWLGGHSLESRDTKEFNLYQDLHASRLVLDCGVPLVLIPCGGVTTHLTTTLSEVRDYVKGQGKIGDYLYETYKACREDHFGASRVIWDMTTVAYVVEESWTPSTLQHSPRISEDFRWIPDRSRHLIRYVEFISRDDVFRDFFGKLRDYNRSV</sequence>
<keyword evidence="5" id="KW-1185">Reference proteome</keyword>
<organism evidence="4 5">
    <name type="scientific">Paenibacillus gansuensis</name>
    <dbReference type="NCBI Taxonomy" id="306542"/>
    <lineage>
        <taxon>Bacteria</taxon>
        <taxon>Bacillati</taxon>
        <taxon>Bacillota</taxon>
        <taxon>Bacilli</taxon>
        <taxon>Bacillales</taxon>
        <taxon>Paenibacillaceae</taxon>
        <taxon>Paenibacillus</taxon>
    </lineage>
</organism>
<gene>
    <name evidence="4" type="ORF">ACFSUF_15985</name>
</gene>
<keyword evidence="2" id="KW-0326">Glycosidase</keyword>
<feature type="domain" description="Inosine/uridine-preferring nucleoside hydrolase" evidence="3">
    <location>
        <begin position="27"/>
        <end position="256"/>
    </location>
</feature>
<keyword evidence="1 4" id="KW-0378">Hydrolase</keyword>
<protein>
    <submittedName>
        <fullName evidence="4">Nucleoside hydrolase</fullName>
    </submittedName>
</protein>
<dbReference type="Proteomes" id="UP001597541">
    <property type="component" value="Unassembled WGS sequence"/>
</dbReference>